<dbReference type="CDD" id="cd01347">
    <property type="entry name" value="ligand_gated_channel"/>
    <property type="match status" value="1"/>
</dbReference>
<keyword evidence="5 13" id="KW-0732">Signal</keyword>
<dbReference type="GO" id="GO:0044718">
    <property type="term" value="P:siderophore transmembrane transport"/>
    <property type="evidence" value="ECO:0007669"/>
    <property type="project" value="TreeGrafter"/>
</dbReference>
<evidence type="ECO:0000256" key="2">
    <source>
        <dbReference type="ARBA" id="ARBA00022448"/>
    </source>
</evidence>
<dbReference type="EMBL" id="MSPP01000003">
    <property type="protein sequence ID" value="OUD08820.1"/>
    <property type="molecule type" value="Genomic_DNA"/>
</dbReference>
<evidence type="ECO:0000256" key="12">
    <source>
        <dbReference type="RuleBase" id="RU003357"/>
    </source>
</evidence>
<feature type="short sequence motif" description="TonB C-terminal box" evidence="11">
    <location>
        <begin position="597"/>
        <end position="614"/>
    </location>
</feature>
<organism evidence="16 17">
    <name type="scientific">Marivivens niveibacter</name>
    <dbReference type="NCBI Taxonomy" id="1930667"/>
    <lineage>
        <taxon>Bacteria</taxon>
        <taxon>Pseudomonadati</taxon>
        <taxon>Pseudomonadota</taxon>
        <taxon>Alphaproteobacteria</taxon>
        <taxon>Rhodobacterales</taxon>
        <taxon>Paracoccaceae</taxon>
        <taxon>Marivivens group</taxon>
        <taxon>Marivivens</taxon>
    </lineage>
</organism>
<gene>
    <name evidence="16" type="ORF">BVC71_08850</name>
</gene>
<dbReference type="Pfam" id="PF07715">
    <property type="entry name" value="Plug"/>
    <property type="match status" value="1"/>
</dbReference>
<evidence type="ECO:0000256" key="10">
    <source>
        <dbReference type="PROSITE-ProRule" id="PRU01360"/>
    </source>
</evidence>
<dbReference type="Gene3D" id="2.40.170.20">
    <property type="entry name" value="TonB-dependent receptor, beta-barrel domain"/>
    <property type="match status" value="1"/>
</dbReference>
<evidence type="ECO:0000313" key="16">
    <source>
        <dbReference type="EMBL" id="OUD08820.1"/>
    </source>
</evidence>
<dbReference type="RefSeq" id="WP_086451313.1">
    <property type="nucleotide sequence ID" value="NZ_MSPP01000003.1"/>
</dbReference>
<evidence type="ECO:0000256" key="13">
    <source>
        <dbReference type="SAM" id="SignalP"/>
    </source>
</evidence>
<dbReference type="Pfam" id="PF00593">
    <property type="entry name" value="TonB_dep_Rec_b-barrel"/>
    <property type="match status" value="1"/>
</dbReference>
<protein>
    <recommendedName>
        <fullName evidence="18">TonB-dependent receptor</fullName>
    </recommendedName>
</protein>
<dbReference type="OrthoDB" id="9760333at2"/>
<dbReference type="InterPro" id="IPR036942">
    <property type="entry name" value="Beta-barrel_TonB_sf"/>
</dbReference>
<accession>A0A251WWG3</accession>
<evidence type="ECO:0008006" key="18">
    <source>
        <dbReference type="Google" id="ProtNLM"/>
    </source>
</evidence>
<comment type="similarity">
    <text evidence="10 12">Belongs to the TonB-dependent receptor family.</text>
</comment>
<dbReference type="PANTHER" id="PTHR30069">
    <property type="entry name" value="TONB-DEPENDENT OUTER MEMBRANE RECEPTOR"/>
    <property type="match status" value="1"/>
</dbReference>
<dbReference type="PROSITE" id="PS01156">
    <property type="entry name" value="TONB_DEPENDENT_REC_2"/>
    <property type="match status" value="1"/>
</dbReference>
<evidence type="ECO:0000259" key="15">
    <source>
        <dbReference type="Pfam" id="PF07715"/>
    </source>
</evidence>
<evidence type="ECO:0000256" key="8">
    <source>
        <dbReference type="ARBA" id="ARBA00023170"/>
    </source>
</evidence>
<dbReference type="GO" id="GO:0015344">
    <property type="term" value="F:siderophore uptake transmembrane transporter activity"/>
    <property type="evidence" value="ECO:0007669"/>
    <property type="project" value="TreeGrafter"/>
</dbReference>
<dbReference type="InterPro" id="IPR010917">
    <property type="entry name" value="TonB_rcpt_CS"/>
</dbReference>
<keyword evidence="8" id="KW-0675">Receptor</keyword>
<dbReference type="InterPro" id="IPR039426">
    <property type="entry name" value="TonB-dep_rcpt-like"/>
</dbReference>
<dbReference type="GO" id="GO:0009279">
    <property type="term" value="C:cell outer membrane"/>
    <property type="evidence" value="ECO:0007669"/>
    <property type="project" value="UniProtKB-SubCell"/>
</dbReference>
<dbReference type="AlphaFoldDB" id="A0A251WWG3"/>
<feature type="signal peptide" evidence="13">
    <location>
        <begin position="1"/>
        <end position="22"/>
    </location>
</feature>
<dbReference type="Gene3D" id="2.170.130.10">
    <property type="entry name" value="TonB-dependent receptor, plug domain"/>
    <property type="match status" value="1"/>
</dbReference>
<feature type="domain" description="TonB-dependent receptor-like beta-barrel" evidence="14">
    <location>
        <begin position="175"/>
        <end position="588"/>
    </location>
</feature>
<evidence type="ECO:0000256" key="5">
    <source>
        <dbReference type="ARBA" id="ARBA00022729"/>
    </source>
</evidence>
<keyword evidence="3 10" id="KW-1134">Transmembrane beta strand</keyword>
<dbReference type="PANTHER" id="PTHR30069:SF29">
    <property type="entry name" value="HEMOGLOBIN AND HEMOGLOBIN-HAPTOGLOBIN-BINDING PROTEIN 1-RELATED"/>
    <property type="match status" value="1"/>
</dbReference>
<dbReference type="InterPro" id="IPR037066">
    <property type="entry name" value="Plug_dom_sf"/>
</dbReference>
<comment type="subcellular location">
    <subcellularLocation>
        <location evidence="1 10">Cell outer membrane</location>
        <topology evidence="1 10">Multi-pass membrane protein</topology>
    </subcellularLocation>
</comment>
<sequence length="614" mass="65254">MTRSVLLTSAAIAAFATTGALAQEAYDLEQITVTANQNATSVEQSGATVEIIGQDTLTVEGTAKLADALQRLPGLSYSSNGGLGASTTLKIRGNGAGYIATYLNGIDMSDPASSGNGYDFGNLAAIGINRVEVLKGSQSARFGQGAIAGVIDMSTWTPEVDGASGQMTVEAGSYNTNAFGLNVGNRGEDGYVAFGLTRLSTDGFSTKADNTEADGFENTRLTLTGEYQLTDAVNVGVSLIHDENYGEYDDAGWFGTDPVDDDFGDGAKTGGRLFAQFDTGLVSHELSVSGSRTVRNDTGYIAYFRGERTKLAYSGATPLAFGDLSFGAEKLTETNLQNDSYGGSTNDEMSSTAVFAEFDMSLGNSVDVVTTLRRDDPSKYDPQNSGRVAISYRPTEDLIIRAQAGTGFRAPSLTQLSAYYASEEFGPEQSKNYEIGAEYRLGGNDFIRATAFYMDIENQIAWDPSATNCAYGAGCYVTQSFVSKGLELSGSYELNDMFAVSAAYTYTDAQDTNGDQIARLPKHDLVVGVDADLTDRIWGSLNVRHAADVTPSAYAPAGHKVGDFTVVNVDATYAVTDTVEAYARVENLFDEDYETAGGYNTSGRAVYVGFRADF</sequence>
<keyword evidence="7 10" id="KW-0472">Membrane</keyword>
<keyword evidence="6 12" id="KW-0798">TonB box</keyword>
<evidence type="ECO:0000256" key="7">
    <source>
        <dbReference type="ARBA" id="ARBA00023136"/>
    </source>
</evidence>
<comment type="caution">
    <text evidence="16">The sequence shown here is derived from an EMBL/GenBank/DDBJ whole genome shotgun (WGS) entry which is preliminary data.</text>
</comment>
<evidence type="ECO:0000256" key="3">
    <source>
        <dbReference type="ARBA" id="ARBA00022452"/>
    </source>
</evidence>
<dbReference type="InterPro" id="IPR012910">
    <property type="entry name" value="Plug_dom"/>
</dbReference>
<keyword evidence="17" id="KW-1185">Reference proteome</keyword>
<reference evidence="16 17" key="1">
    <citation type="submission" date="2016-12" db="EMBL/GenBank/DDBJ databases">
        <title>The draft genome sequence of HSLHS2.</title>
        <authorList>
            <person name="Hu D."/>
            <person name="Wang L."/>
            <person name="Shao Z."/>
        </authorList>
    </citation>
    <scope>NUCLEOTIDE SEQUENCE [LARGE SCALE GENOMIC DNA]</scope>
    <source>
        <strain evidence="16">MCCC 1A06712</strain>
    </source>
</reference>
<proteinExistence type="inferred from homology"/>
<feature type="chain" id="PRO_5013213662" description="TonB-dependent receptor" evidence="13">
    <location>
        <begin position="23"/>
        <end position="614"/>
    </location>
</feature>
<dbReference type="InterPro" id="IPR000531">
    <property type="entry name" value="Beta-barrel_TonB"/>
</dbReference>
<keyword evidence="2 10" id="KW-0813">Transport</keyword>
<evidence type="ECO:0000256" key="4">
    <source>
        <dbReference type="ARBA" id="ARBA00022692"/>
    </source>
</evidence>
<evidence type="ECO:0000256" key="11">
    <source>
        <dbReference type="PROSITE-ProRule" id="PRU10144"/>
    </source>
</evidence>
<evidence type="ECO:0000256" key="6">
    <source>
        <dbReference type="ARBA" id="ARBA00023077"/>
    </source>
</evidence>
<dbReference type="PROSITE" id="PS52016">
    <property type="entry name" value="TONB_DEPENDENT_REC_3"/>
    <property type="match status" value="1"/>
</dbReference>
<keyword evidence="4 10" id="KW-0812">Transmembrane</keyword>
<dbReference type="SUPFAM" id="SSF56935">
    <property type="entry name" value="Porins"/>
    <property type="match status" value="1"/>
</dbReference>
<feature type="domain" description="TonB-dependent receptor plug" evidence="15">
    <location>
        <begin position="43"/>
        <end position="150"/>
    </location>
</feature>
<evidence type="ECO:0000259" key="14">
    <source>
        <dbReference type="Pfam" id="PF00593"/>
    </source>
</evidence>
<name>A0A251WWG3_9RHOB</name>
<dbReference type="Proteomes" id="UP000194664">
    <property type="component" value="Unassembled WGS sequence"/>
</dbReference>
<evidence type="ECO:0000256" key="9">
    <source>
        <dbReference type="ARBA" id="ARBA00023237"/>
    </source>
</evidence>
<evidence type="ECO:0000313" key="17">
    <source>
        <dbReference type="Proteomes" id="UP000194664"/>
    </source>
</evidence>
<keyword evidence="9 10" id="KW-0998">Cell outer membrane</keyword>
<evidence type="ECO:0000256" key="1">
    <source>
        <dbReference type="ARBA" id="ARBA00004571"/>
    </source>
</evidence>